<organism evidence="1 2">
    <name type="scientific">Salipaludibacillus agaradhaerens</name>
    <name type="common">Bacillus agaradhaerens</name>
    <dbReference type="NCBI Taxonomy" id="76935"/>
    <lineage>
        <taxon>Bacteria</taxon>
        <taxon>Bacillati</taxon>
        <taxon>Bacillota</taxon>
        <taxon>Bacilli</taxon>
        <taxon>Bacillales</taxon>
        <taxon>Bacillaceae</taxon>
    </lineage>
</organism>
<accession>A0A9Q4G0A6</accession>
<proteinExistence type="predicted"/>
<dbReference type="Pfam" id="PF11042">
    <property type="entry name" value="DUF2750"/>
    <property type="match status" value="1"/>
</dbReference>
<reference evidence="1" key="1">
    <citation type="submission" date="2020-06" db="EMBL/GenBank/DDBJ databases">
        <title>Insight into the genomes of haloalkaliphilic bacilli from Kenyan soda lakes.</title>
        <authorList>
            <person name="Mwirichia R."/>
            <person name="Villamizar G.C."/>
            <person name="Poehlein A."/>
            <person name="Mugweru J."/>
            <person name="Kipnyargis A."/>
            <person name="Kiplimo D."/>
            <person name="Orwa P."/>
            <person name="Daniel R."/>
        </authorList>
    </citation>
    <scope>NUCLEOTIDE SEQUENCE</scope>
    <source>
        <strain evidence="1">B1096_S55</strain>
    </source>
</reference>
<evidence type="ECO:0000313" key="2">
    <source>
        <dbReference type="Proteomes" id="UP001057753"/>
    </source>
</evidence>
<evidence type="ECO:0000313" key="1">
    <source>
        <dbReference type="EMBL" id="MCR6098281.1"/>
    </source>
</evidence>
<gene>
    <name evidence="1" type="ORF">HXA33_17235</name>
</gene>
<protein>
    <submittedName>
        <fullName evidence="1">DUF2750 domain-containing protein</fullName>
    </submittedName>
</protein>
<keyword evidence="2" id="KW-1185">Reference proteome</keyword>
<dbReference type="InterPro" id="IPR021284">
    <property type="entry name" value="DUF2750"/>
</dbReference>
<comment type="caution">
    <text evidence="1">The sequence shown here is derived from an EMBL/GenBank/DDBJ whole genome shotgun (WGS) entry which is preliminary data.</text>
</comment>
<name>A0A9Q4G0A6_SALAG</name>
<dbReference type="Proteomes" id="UP001057753">
    <property type="component" value="Unassembled WGS sequence"/>
</dbReference>
<dbReference type="AlphaFoldDB" id="A0A9Q4G0A6"/>
<dbReference type="EMBL" id="JABXYM010000001">
    <property type="protein sequence ID" value="MCR6098281.1"/>
    <property type="molecule type" value="Genomic_DNA"/>
</dbReference>
<sequence length="124" mass="14717">MNNKEIEVVSKRPASKRYDYFIKKVADFEEVWGLFDEGWAILEDHNGNHLMPFWPKKEFANLCAVDEWKNYKAEPIELGDFMQEWLPSMKEDGIKPSIFWNSNDLAVLEIDTLILDLEEELKKY</sequence>